<proteinExistence type="inferred from homology"/>
<comment type="catalytic activity">
    <reaction evidence="9">
        <text>a 2-oxocarboxylate + L-ornithine = L-glutamate 5-semialdehyde + an L-alpha-amino acid</text>
        <dbReference type="Rhea" id="RHEA:13877"/>
        <dbReference type="ChEBI" id="CHEBI:35179"/>
        <dbReference type="ChEBI" id="CHEBI:46911"/>
        <dbReference type="ChEBI" id="CHEBI:58066"/>
        <dbReference type="ChEBI" id="CHEBI:59869"/>
        <dbReference type="EC" id="2.6.1.13"/>
    </reaction>
</comment>
<dbReference type="NCBIfam" id="TIGR01885">
    <property type="entry name" value="Orn_aminotrans"/>
    <property type="match status" value="1"/>
</dbReference>
<dbReference type="PANTHER" id="PTHR11986">
    <property type="entry name" value="AMINOTRANSFERASE CLASS III"/>
    <property type="match status" value="1"/>
</dbReference>
<dbReference type="GO" id="GO:0055129">
    <property type="term" value="P:L-proline biosynthetic process"/>
    <property type="evidence" value="ECO:0007669"/>
    <property type="project" value="UniProtKB-UniPathway"/>
</dbReference>
<dbReference type="OrthoDB" id="10261433at2759"/>
<dbReference type="InterPro" id="IPR049704">
    <property type="entry name" value="Aminotrans_3_PPA_site"/>
</dbReference>
<dbReference type="Gene3D" id="3.40.640.10">
    <property type="entry name" value="Type I PLP-dependent aspartate aminotransferase-like (Major domain)"/>
    <property type="match status" value="1"/>
</dbReference>
<protein>
    <recommendedName>
        <fullName evidence="4 9">Ornithine aminotransferase</fullName>
        <ecNumber evidence="4 9">2.6.1.13</ecNumber>
    </recommendedName>
</protein>
<gene>
    <name evidence="11" type="ORF">M413DRAFT_18802</name>
</gene>
<comment type="cofactor">
    <cofactor evidence="1 9">
        <name>pyridoxal 5'-phosphate</name>
        <dbReference type="ChEBI" id="CHEBI:597326"/>
    </cofactor>
</comment>
<evidence type="ECO:0000256" key="5">
    <source>
        <dbReference type="ARBA" id="ARBA00022576"/>
    </source>
</evidence>
<evidence type="ECO:0000256" key="9">
    <source>
        <dbReference type="RuleBase" id="RU365036"/>
    </source>
</evidence>
<accession>A0A0C2XW41</accession>
<dbReference type="Gene3D" id="3.90.1150.10">
    <property type="entry name" value="Aspartate Aminotransferase, domain 1"/>
    <property type="match status" value="1"/>
</dbReference>
<dbReference type="HOGENOM" id="CLU_016922_10_3_1"/>
<evidence type="ECO:0000313" key="12">
    <source>
        <dbReference type="Proteomes" id="UP000053424"/>
    </source>
</evidence>
<dbReference type="EC" id="2.6.1.13" evidence="4 9"/>
<dbReference type="UniPathway" id="UPA00098">
    <property type="reaction ID" value="UER00358"/>
</dbReference>
<dbReference type="GO" id="GO:0005737">
    <property type="term" value="C:cytoplasm"/>
    <property type="evidence" value="ECO:0007669"/>
    <property type="project" value="TreeGrafter"/>
</dbReference>
<evidence type="ECO:0000256" key="1">
    <source>
        <dbReference type="ARBA" id="ARBA00001933"/>
    </source>
</evidence>
<dbReference type="SUPFAM" id="SSF53383">
    <property type="entry name" value="PLP-dependent transferases"/>
    <property type="match status" value="1"/>
</dbReference>
<dbReference type="EMBL" id="KN831779">
    <property type="protein sequence ID" value="KIM41883.1"/>
    <property type="molecule type" value="Genomic_DNA"/>
</dbReference>
<evidence type="ECO:0000256" key="6">
    <source>
        <dbReference type="ARBA" id="ARBA00022679"/>
    </source>
</evidence>
<dbReference type="AlphaFoldDB" id="A0A0C2XW41"/>
<dbReference type="PANTHER" id="PTHR11986:SF18">
    <property type="entry name" value="ORNITHINE AMINOTRANSFERASE, MITOCHONDRIAL"/>
    <property type="match status" value="1"/>
</dbReference>
<keyword evidence="12" id="KW-1185">Reference proteome</keyword>
<evidence type="ECO:0000256" key="3">
    <source>
        <dbReference type="ARBA" id="ARBA00008954"/>
    </source>
</evidence>
<dbReference type="InterPro" id="IPR015421">
    <property type="entry name" value="PyrdxlP-dep_Trfase_major"/>
</dbReference>
<dbReference type="Pfam" id="PF00202">
    <property type="entry name" value="Aminotran_3"/>
    <property type="match status" value="1"/>
</dbReference>
<feature type="region of interest" description="Disordered" evidence="10">
    <location>
        <begin position="1"/>
        <end position="23"/>
    </location>
</feature>
<dbReference type="STRING" id="686832.A0A0C2XW41"/>
<comment type="similarity">
    <text evidence="3 8">Belongs to the class-III pyridoxal-phosphate-dependent aminotransferase family.</text>
</comment>
<dbReference type="CDD" id="cd00610">
    <property type="entry name" value="OAT_like"/>
    <property type="match status" value="1"/>
</dbReference>
<dbReference type="GO" id="GO:0010121">
    <property type="term" value="P:L-arginine catabolic process to proline via ornithine"/>
    <property type="evidence" value="ECO:0007669"/>
    <property type="project" value="TreeGrafter"/>
</dbReference>
<evidence type="ECO:0000256" key="4">
    <source>
        <dbReference type="ARBA" id="ARBA00012924"/>
    </source>
</evidence>
<evidence type="ECO:0000313" key="11">
    <source>
        <dbReference type="EMBL" id="KIM41883.1"/>
    </source>
</evidence>
<dbReference type="InterPro" id="IPR010164">
    <property type="entry name" value="Orn_aminotrans"/>
</dbReference>
<organism evidence="11 12">
    <name type="scientific">Hebeloma cylindrosporum</name>
    <dbReference type="NCBI Taxonomy" id="76867"/>
    <lineage>
        <taxon>Eukaryota</taxon>
        <taxon>Fungi</taxon>
        <taxon>Dikarya</taxon>
        <taxon>Basidiomycota</taxon>
        <taxon>Agaricomycotina</taxon>
        <taxon>Agaricomycetes</taxon>
        <taxon>Agaricomycetidae</taxon>
        <taxon>Agaricales</taxon>
        <taxon>Agaricineae</taxon>
        <taxon>Hymenogastraceae</taxon>
        <taxon>Hebeloma</taxon>
    </lineage>
</organism>
<dbReference type="InterPro" id="IPR005814">
    <property type="entry name" value="Aminotrans_3"/>
</dbReference>
<dbReference type="InterPro" id="IPR050103">
    <property type="entry name" value="Class-III_PLP-dep_AT"/>
</dbReference>
<dbReference type="GO" id="GO:0019544">
    <property type="term" value="P:L-arginine catabolic process to L-glutamate"/>
    <property type="evidence" value="ECO:0007669"/>
    <property type="project" value="TreeGrafter"/>
</dbReference>
<dbReference type="GO" id="GO:0030170">
    <property type="term" value="F:pyridoxal phosphate binding"/>
    <property type="evidence" value="ECO:0007669"/>
    <property type="project" value="InterPro"/>
</dbReference>
<evidence type="ECO:0000256" key="2">
    <source>
        <dbReference type="ARBA" id="ARBA00004998"/>
    </source>
</evidence>
<keyword evidence="5 9" id="KW-0032">Aminotransferase</keyword>
<dbReference type="PROSITE" id="PS00600">
    <property type="entry name" value="AA_TRANSFER_CLASS_3"/>
    <property type="match status" value="1"/>
</dbReference>
<keyword evidence="7 8" id="KW-0663">Pyridoxal phosphate</keyword>
<dbReference type="FunFam" id="3.90.1150.10:FF:000152">
    <property type="entry name" value="Ornithine aminotransferase"/>
    <property type="match status" value="1"/>
</dbReference>
<dbReference type="FunFam" id="3.40.640.10:FF:000011">
    <property type="entry name" value="Ornithine aminotransferase"/>
    <property type="match status" value="1"/>
</dbReference>
<dbReference type="InterPro" id="IPR015422">
    <property type="entry name" value="PyrdxlP-dep_Trfase_small"/>
</dbReference>
<dbReference type="InterPro" id="IPR015424">
    <property type="entry name" value="PyrdxlP-dep_Trfase"/>
</dbReference>
<evidence type="ECO:0000256" key="7">
    <source>
        <dbReference type="ARBA" id="ARBA00022898"/>
    </source>
</evidence>
<dbReference type="PIRSF" id="PIRSF000521">
    <property type="entry name" value="Transaminase_4ab_Lys_Orn"/>
    <property type="match status" value="1"/>
</dbReference>
<sequence length="470" mass="50779">MSTPTPISPSASSNGKAAATKGSGKARLTSADVIHLEHEYGAHNYHPLPIVFDTAKGAKVWDPEGREYIDMLSAYSAVNQGHCHPRIVAALVSQAQRLTLSSRAFYNSVFGKFAQQITSTFGYDMVLPMNTGAEAVETSVKLARKRAYMRKGVEEGKAIVLSVEGNFHGRTLGIISMSTDPESRRGFGPYLEGVGPVYQDEEGDSQVIRYGVLEDLERALKIHGENVAAFLVEPIQGEAGIVVPPEGYLKSVAALCKQHNVLLICDEIQTGLCRTGKMLACEYEGIRPDVVLLGKALSGGVYPVSAVLADKDVMLCIKPGEHGSTYGGNPLGCAVAMTALSVLIDERLADRAMRLGEYFRSSIRALNSPLVKEVRGRGLLNAVVIDEDLSKQHGKGRTAWQFCLLLKSRGVLAKPTHVNIVRFAPPLVIEEKDLEEAVKIIGECLVDLDQLDEIPGDDASEKGHTDVLTL</sequence>
<dbReference type="GO" id="GO:0042802">
    <property type="term" value="F:identical protein binding"/>
    <property type="evidence" value="ECO:0007669"/>
    <property type="project" value="TreeGrafter"/>
</dbReference>
<comment type="pathway">
    <text evidence="2 9">Amino-acid biosynthesis; L-proline biosynthesis; L-glutamate 5-semialdehyde from L-ornithine: step 1/1.</text>
</comment>
<dbReference type="Proteomes" id="UP000053424">
    <property type="component" value="Unassembled WGS sequence"/>
</dbReference>
<evidence type="ECO:0000256" key="10">
    <source>
        <dbReference type="SAM" id="MobiDB-lite"/>
    </source>
</evidence>
<evidence type="ECO:0000256" key="8">
    <source>
        <dbReference type="RuleBase" id="RU003560"/>
    </source>
</evidence>
<reference evidence="11 12" key="1">
    <citation type="submission" date="2014-04" db="EMBL/GenBank/DDBJ databases">
        <authorList>
            <consortium name="DOE Joint Genome Institute"/>
            <person name="Kuo A."/>
            <person name="Gay G."/>
            <person name="Dore J."/>
            <person name="Kohler A."/>
            <person name="Nagy L.G."/>
            <person name="Floudas D."/>
            <person name="Copeland A."/>
            <person name="Barry K.W."/>
            <person name="Cichocki N."/>
            <person name="Veneault-Fourrey C."/>
            <person name="LaButti K."/>
            <person name="Lindquist E.A."/>
            <person name="Lipzen A."/>
            <person name="Lundell T."/>
            <person name="Morin E."/>
            <person name="Murat C."/>
            <person name="Sun H."/>
            <person name="Tunlid A."/>
            <person name="Henrissat B."/>
            <person name="Grigoriev I.V."/>
            <person name="Hibbett D.S."/>
            <person name="Martin F."/>
            <person name="Nordberg H.P."/>
            <person name="Cantor M.N."/>
            <person name="Hua S.X."/>
        </authorList>
    </citation>
    <scope>NUCLEOTIDE SEQUENCE [LARGE SCALE GENOMIC DNA]</scope>
    <source>
        <strain evidence="12">h7</strain>
    </source>
</reference>
<reference evidence="12" key="2">
    <citation type="submission" date="2015-01" db="EMBL/GenBank/DDBJ databases">
        <title>Evolutionary Origins and Diversification of the Mycorrhizal Mutualists.</title>
        <authorList>
            <consortium name="DOE Joint Genome Institute"/>
            <consortium name="Mycorrhizal Genomics Consortium"/>
            <person name="Kohler A."/>
            <person name="Kuo A."/>
            <person name="Nagy L.G."/>
            <person name="Floudas D."/>
            <person name="Copeland A."/>
            <person name="Barry K.W."/>
            <person name="Cichocki N."/>
            <person name="Veneault-Fourrey C."/>
            <person name="LaButti K."/>
            <person name="Lindquist E.A."/>
            <person name="Lipzen A."/>
            <person name="Lundell T."/>
            <person name="Morin E."/>
            <person name="Murat C."/>
            <person name="Riley R."/>
            <person name="Ohm R."/>
            <person name="Sun H."/>
            <person name="Tunlid A."/>
            <person name="Henrissat B."/>
            <person name="Grigoriev I.V."/>
            <person name="Hibbett D.S."/>
            <person name="Martin F."/>
        </authorList>
    </citation>
    <scope>NUCLEOTIDE SEQUENCE [LARGE SCALE GENOMIC DNA]</scope>
    <source>
        <strain evidence="12">h7</strain>
    </source>
</reference>
<name>A0A0C2XW41_HEBCY</name>
<keyword evidence="6 9" id="KW-0808">Transferase</keyword>
<dbReference type="GO" id="GO:0004587">
    <property type="term" value="F:ornithine aminotransferase activity"/>
    <property type="evidence" value="ECO:0007669"/>
    <property type="project" value="UniProtKB-EC"/>
</dbReference>